<dbReference type="AlphaFoldDB" id="A0A5J4PC44"/>
<proteinExistence type="predicted"/>
<accession>A0A5J4PC44</accession>
<name>A0A5J4PC44_9ZZZZ</name>
<gene>
    <name evidence="1" type="ORF">EZS27_041792</name>
</gene>
<dbReference type="EMBL" id="SNRY01009824">
    <property type="protein sequence ID" value="KAA6306548.1"/>
    <property type="molecule type" value="Genomic_DNA"/>
</dbReference>
<reference evidence="1" key="1">
    <citation type="submission" date="2019-03" db="EMBL/GenBank/DDBJ databases">
        <title>Single cell metagenomics reveals metabolic interactions within the superorganism composed of flagellate Streblomastix strix and complex community of Bacteroidetes bacteria on its surface.</title>
        <authorList>
            <person name="Treitli S.C."/>
            <person name="Kolisko M."/>
            <person name="Husnik F."/>
            <person name="Keeling P."/>
            <person name="Hampl V."/>
        </authorList>
    </citation>
    <scope>NUCLEOTIDE SEQUENCE</scope>
    <source>
        <strain evidence="1">STM</strain>
    </source>
</reference>
<organism evidence="1">
    <name type="scientific">termite gut metagenome</name>
    <dbReference type="NCBI Taxonomy" id="433724"/>
    <lineage>
        <taxon>unclassified sequences</taxon>
        <taxon>metagenomes</taxon>
        <taxon>organismal metagenomes</taxon>
    </lineage>
</organism>
<sequence>MDFIMDYHLIYCLASWASIGYERRNTIAHPLLFPILRVAVGIKFKDLNMLLPSKVSIPYQQKFFHD</sequence>
<comment type="caution">
    <text evidence="1">The sequence shown here is derived from an EMBL/GenBank/DDBJ whole genome shotgun (WGS) entry which is preliminary data.</text>
</comment>
<evidence type="ECO:0000313" key="1">
    <source>
        <dbReference type="EMBL" id="KAA6306548.1"/>
    </source>
</evidence>
<protein>
    <submittedName>
        <fullName evidence="1">Uncharacterized protein</fullName>
    </submittedName>
</protein>